<protein>
    <recommendedName>
        <fullName evidence="1">Transcription regulator PadR N-terminal domain-containing protein</fullName>
    </recommendedName>
</protein>
<keyword evidence="3" id="KW-1185">Reference proteome</keyword>
<dbReference type="SUPFAM" id="SSF46785">
    <property type="entry name" value="Winged helix' DNA-binding domain"/>
    <property type="match status" value="1"/>
</dbReference>
<dbReference type="Proteomes" id="UP001234495">
    <property type="component" value="Unassembled WGS sequence"/>
</dbReference>
<dbReference type="NCBIfam" id="NF006931">
    <property type="entry name" value="PRK09416.1"/>
    <property type="match status" value="1"/>
</dbReference>
<evidence type="ECO:0000313" key="2">
    <source>
        <dbReference type="EMBL" id="MDQ0232261.1"/>
    </source>
</evidence>
<sequence length="136" mass="16170">MDDRLKKLKGSMRRTVLQDLNFTEGLKHNIKNKINQIHETSEEDIILAVFQLLKQERTGFELSKLIRARGIKTFENEEGFLYMTLHKFEQKGYVNSYWKDKDVKYYQASTKGLRLLHTLDNKREGKAYSLKEILDR</sequence>
<dbReference type="Gene3D" id="1.10.10.10">
    <property type="entry name" value="Winged helix-like DNA-binding domain superfamily/Winged helix DNA-binding domain"/>
    <property type="match status" value="1"/>
</dbReference>
<proteinExistence type="predicted"/>
<dbReference type="Pfam" id="PF03551">
    <property type="entry name" value="PadR"/>
    <property type="match status" value="1"/>
</dbReference>
<gene>
    <name evidence="2" type="ORF">J2S19_003548</name>
</gene>
<feature type="domain" description="Transcription regulator PadR N-terminal" evidence="1">
    <location>
        <begin position="52"/>
        <end position="116"/>
    </location>
</feature>
<dbReference type="InterPro" id="IPR036390">
    <property type="entry name" value="WH_DNA-bd_sf"/>
</dbReference>
<evidence type="ECO:0000259" key="1">
    <source>
        <dbReference type="Pfam" id="PF03551"/>
    </source>
</evidence>
<reference evidence="2 3" key="1">
    <citation type="submission" date="2023-07" db="EMBL/GenBank/DDBJ databases">
        <title>Genomic Encyclopedia of Type Strains, Phase IV (KMG-IV): sequencing the most valuable type-strain genomes for metagenomic binning, comparative biology and taxonomic classification.</title>
        <authorList>
            <person name="Goeker M."/>
        </authorList>
    </citation>
    <scope>NUCLEOTIDE SEQUENCE [LARGE SCALE GENOMIC DNA]</scope>
    <source>
        <strain evidence="2 3">DSM 29005</strain>
    </source>
</reference>
<dbReference type="InterPro" id="IPR005149">
    <property type="entry name" value="Tscrpt_reg_PadR_N"/>
</dbReference>
<dbReference type="RefSeq" id="WP_307344267.1">
    <property type="nucleotide sequence ID" value="NZ_JAUSUD010000019.1"/>
</dbReference>
<name>A0ABT9ZJ14_9BACI</name>
<organism evidence="2 3">
    <name type="scientific">Metabacillus malikii</name>
    <dbReference type="NCBI Taxonomy" id="1504265"/>
    <lineage>
        <taxon>Bacteria</taxon>
        <taxon>Bacillati</taxon>
        <taxon>Bacillota</taxon>
        <taxon>Bacilli</taxon>
        <taxon>Bacillales</taxon>
        <taxon>Bacillaceae</taxon>
        <taxon>Metabacillus</taxon>
    </lineage>
</organism>
<comment type="caution">
    <text evidence="2">The sequence shown here is derived from an EMBL/GenBank/DDBJ whole genome shotgun (WGS) entry which is preliminary data.</text>
</comment>
<evidence type="ECO:0000313" key="3">
    <source>
        <dbReference type="Proteomes" id="UP001234495"/>
    </source>
</evidence>
<dbReference type="EMBL" id="JAUSUD010000019">
    <property type="protein sequence ID" value="MDQ0232261.1"/>
    <property type="molecule type" value="Genomic_DNA"/>
</dbReference>
<accession>A0ABT9ZJ14</accession>
<dbReference type="InterPro" id="IPR036388">
    <property type="entry name" value="WH-like_DNA-bd_sf"/>
</dbReference>